<gene>
    <name evidence="1" type="ORF">BOKJ2_LOCUS4136</name>
</gene>
<organism evidence="1 2">
    <name type="scientific">Bursaphelenchus okinawaensis</name>
    <dbReference type="NCBI Taxonomy" id="465554"/>
    <lineage>
        <taxon>Eukaryota</taxon>
        <taxon>Metazoa</taxon>
        <taxon>Ecdysozoa</taxon>
        <taxon>Nematoda</taxon>
        <taxon>Chromadorea</taxon>
        <taxon>Rhabditida</taxon>
        <taxon>Tylenchina</taxon>
        <taxon>Tylenchomorpha</taxon>
        <taxon>Aphelenchoidea</taxon>
        <taxon>Aphelenchoididae</taxon>
        <taxon>Bursaphelenchus</taxon>
    </lineage>
</organism>
<protein>
    <submittedName>
        <fullName evidence="1">Uncharacterized protein</fullName>
    </submittedName>
</protein>
<dbReference type="OrthoDB" id="10544495at2759"/>
<accession>A0A811KBK6</accession>
<name>A0A811KBK6_9BILA</name>
<sequence length="139" mass="16209">MGCPRSSATALCVTGEFICEEMISYKEMNLLTITAYQLASDYYYEILGQTTSMISRIFYLPLNRTSTKHPIIISLDINYCADNYRKVDLNVTTEVFEKFQRLYEPVNLGKIRMEDLMLDDYNKILLEELMVADDDREEL</sequence>
<evidence type="ECO:0000313" key="1">
    <source>
        <dbReference type="EMBL" id="CAD5212305.1"/>
    </source>
</evidence>
<reference evidence="1" key="1">
    <citation type="submission" date="2020-09" db="EMBL/GenBank/DDBJ databases">
        <authorList>
            <person name="Kikuchi T."/>
        </authorList>
    </citation>
    <scope>NUCLEOTIDE SEQUENCE</scope>
    <source>
        <strain evidence="1">SH1</strain>
    </source>
</reference>
<dbReference type="EMBL" id="CAJFDH010000002">
    <property type="protein sequence ID" value="CAD5212305.1"/>
    <property type="molecule type" value="Genomic_DNA"/>
</dbReference>
<dbReference type="Proteomes" id="UP000783686">
    <property type="component" value="Unassembled WGS sequence"/>
</dbReference>
<evidence type="ECO:0000313" key="2">
    <source>
        <dbReference type="Proteomes" id="UP000614601"/>
    </source>
</evidence>
<dbReference type="AlphaFoldDB" id="A0A811KBK6"/>
<proteinExistence type="predicted"/>
<dbReference type="EMBL" id="CAJFCW020000002">
    <property type="protein sequence ID" value="CAG9095527.1"/>
    <property type="molecule type" value="Genomic_DNA"/>
</dbReference>
<dbReference type="Proteomes" id="UP000614601">
    <property type="component" value="Unassembled WGS sequence"/>
</dbReference>
<keyword evidence="2" id="KW-1185">Reference proteome</keyword>
<comment type="caution">
    <text evidence="1">The sequence shown here is derived from an EMBL/GenBank/DDBJ whole genome shotgun (WGS) entry which is preliminary data.</text>
</comment>